<organism evidence="1 2">
    <name type="scientific">Pseudonocardia hierapolitana</name>
    <dbReference type="NCBI Taxonomy" id="1128676"/>
    <lineage>
        <taxon>Bacteria</taxon>
        <taxon>Bacillati</taxon>
        <taxon>Actinomycetota</taxon>
        <taxon>Actinomycetes</taxon>
        <taxon>Pseudonocardiales</taxon>
        <taxon>Pseudonocardiaceae</taxon>
        <taxon>Pseudonocardia</taxon>
    </lineage>
</organism>
<name>A0A561SWS3_9PSEU</name>
<dbReference type="AlphaFoldDB" id="A0A561SWS3"/>
<keyword evidence="2" id="KW-1185">Reference proteome</keyword>
<dbReference type="Proteomes" id="UP000321261">
    <property type="component" value="Unassembled WGS sequence"/>
</dbReference>
<dbReference type="RefSeq" id="WP_147258196.1">
    <property type="nucleotide sequence ID" value="NZ_VIWU01000001.1"/>
</dbReference>
<sequence>MTIPDPANAPLLLTDADVLERVQQLVGPATVARQLWIMFVDGDGRQAPVILPISDVPLHPEARVVDNLAAVMAGMCEDLSTDVGSGSVVLALERIGRDAVLAGDRRWAAALREACDRAGAPLRGVYLSTSGGVHPIVSV</sequence>
<gene>
    <name evidence="1" type="ORF">FHX44_115249</name>
</gene>
<dbReference type="EMBL" id="VIWU01000001">
    <property type="protein sequence ID" value="TWF79316.1"/>
    <property type="molecule type" value="Genomic_DNA"/>
</dbReference>
<proteinExistence type="predicted"/>
<dbReference type="OrthoDB" id="5123240at2"/>
<evidence type="ECO:0000313" key="1">
    <source>
        <dbReference type="EMBL" id="TWF79316.1"/>
    </source>
</evidence>
<protein>
    <submittedName>
        <fullName evidence="1">Uncharacterized protein</fullName>
    </submittedName>
</protein>
<comment type="caution">
    <text evidence="1">The sequence shown here is derived from an EMBL/GenBank/DDBJ whole genome shotgun (WGS) entry which is preliminary data.</text>
</comment>
<evidence type="ECO:0000313" key="2">
    <source>
        <dbReference type="Proteomes" id="UP000321261"/>
    </source>
</evidence>
<reference evidence="1 2" key="1">
    <citation type="submission" date="2019-06" db="EMBL/GenBank/DDBJ databases">
        <title>Sequencing the genomes of 1000 actinobacteria strains.</title>
        <authorList>
            <person name="Klenk H.-P."/>
        </authorList>
    </citation>
    <scope>NUCLEOTIDE SEQUENCE [LARGE SCALE GENOMIC DNA]</scope>
    <source>
        <strain evidence="1 2">DSM 45671</strain>
    </source>
</reference>
<accession>A0A561SWS3</accession>